<gene>
    <name evidence="1" type="ORF">RRG08_007012</name>
</gene>
<dbReference type="AlphaFoldDB" id="A0AAE1DHL0"/>
<proteinExistence type="predicted"/>
<evidence type="ECO:0000313" key="2">
    <source>
        <dbReference type="Proteomes" id="UP001283361"/>
    </source>
</evidence>
<evidence type="ECO:0000313" key="1">
    <source>
        <dbReference type="EMBL" id="KAK3770100.1"/>
    </source>
</evidence>
<organism evidence="1 2">
    <name type="scientific">Elysia crispata</name>
    <name type="common">lettuce slug</name>
    <dbReference type="NCBI Taxonomy" id="231223"/>
    <lineage>
        <taxon>Eukaryota</taxon>
        <taxon>Metazoa</taxon>
        <taxon>Spiralia</taxon>
        <taxon>Lophotrochozoa</taxon>
        <taxon>Mollusca</taxon>
        <taxon>Gastropoda</taxon>
        <taxon>Heterobranchia</taxon>
        <taxon>Euthyneura</taxon>
        <taxon>Panpulmonata</taxon>
        <taxon>Sacoglossa</taxon>
        <taxon>Placobranchoidea</taxon>
        <taxon>Plakobranchidae</taxon>
        <taxon>Elysia</taxon>
    </lineage>
</organism>
<dbReference type="Proteomes" id="UP001283361">
    <property type="component" value="Unassembled WGS sequence"/>
</dbReference>
<comment type="caution">
    <text evidence="1">The sequence shown here is derived from an EMBL/GenBank/DDBJ whole genome shotgun (WGS) entry which is preliminary data.</text>
</comment>
<protein>
    <submittedName>
        <fullName evidence="1">Uncharacterized protein</fullName>
    </submittedName>
</protein>
<sequence>MESKKSLDENVHSMGKAKNKDEPILKNDRILRIAGWWRILSIVHPGIDNFWNFKQGSDCDRQHNAVQSAPSIFGQIAH</sequence>
<reference evidence="1" key="1">
    <citation type="journal article" date="2023" name="G3 (Bethesda)">
        <title>A reference genome for the long-term kleptoplast-retaining sea slug Elysia crispata morphotype clarki.</title>
        <authorList>
            <person name="Eastman K.E."/>
            <person name="Pendleton A.L."/>
            <person name="Shaikh M.A."/>
            <person name="Suttiyut T."/>
            <person name="Ogas R."/>
            <person name="Tomko P."/>
            <person name="Gavelis G."/>
            <person name="Widhalm J.R."/>
            <person name="Wisecaver J.H."/>
        </authorList>
    </citation>
    <scope>NUCLEOTIDE SEQUENCE</scope>
    <source>
        <strain evidence="1">ECLA1</strain>
    </source>
</reference>
<accession>A0AAE1DHL0</accession>
<name>A0AAE1DHL0_9GAST</name>
<dbReference type="EMBL" id="JAWDGP010003866">
    <property type="protein sequence ID" value="KAK3770100.1"/>
    <property type="molecule type" value="Genomic_DNA"/>
</dbReference>
<keyword evidence="2" id="KW-1185">Reference proteome</keyword>